<evidence type="ECO:0000313" key="2">
    <source>
        <dbReference type="WBParaSite" id="nRc.2.0.1.t30952-RA"/>
    </source>
</evidence>
<sequence>MVTTTREPGAATRSIAPPMPFTIFPWKCSEISTLTTTKDSSMSNCTRIMQETAEQERFGPQERAPEMSTQELAMQLGKLKGTVEALLDIIANAATEDNKREANSR</sequence>
<accession>A0A915JZ67</accession>
<protein>
    <submittedName>
        <fullName evidence="2">Uncharacterized protein</fullName>
    </submittedName>
</protein>
<organism evidence="1 2">
    <name type="scientific">Romanomermis culicivorax</name>
    <name type="common">Nematode worm</name>
    <dbReference type="NCBI Taxonomy" id="13658"/>
    <lineage>
        <taxon>Eukaryota</taxon>
        <taxon>Metazoa</taxon>
        <taxon>Ecdysozoa</taxon>
        <taxon>Nematoda</taxon>
        <taxon>Enoplea</taxon>
        <taxon>Dorylaimia</taxon>
        <taxon>Mermithida</taxon>
        <taxon>Mermithoidea</taxon>
        <taxon>Mermithidae</taxon>
        <taxon>Romanomermis</taxon>
    </lineage>
</organism>
<dbReference type="WBParaSite" id="nRc.2.0.1.t30952-RA">
    <property type="protein sequence ID" value="nRc.2.0.1.t30952-RA"/>
    <property type="gene ID" value="nRc.2.0.1.g30952"/>
</dbReference>
<dbReference type="AlphaFoldDB" id="A0A915JZ67"/>
<keyword evidence="1" id="KW-1185">Reference proteome</keyword>
<reference evidence="2" key="1">
    <citation type="submission" date="2022-11" db="UniProtKB">
        <authorList>
            <consortium name="WormBaseParasite"/>
        </authorList>
    </citation>
    <scope>IDENTIFICATION</scope>
</reference>
<name>A0A915JZ67_ROMCU</name>
<proteinExistence type="predicted"/>
<evidence type="ECO:0000313" key="1">
    <source>
        <dbReference type="Proteomes" id="UP000887565"/>
    </source>
</evidence>
<dbReference type="Proteomes" id="UP000887565">
    <property type="component" value="Unplaced"/>
</dbReference>